<comment type="similarity">
    <text evidence="1">Belongs to the glycosyl hydrolase 2 family.</text>
</comment>
<dbReference type="Pfam" id="PF16355">
    <property type="entry name" value="DUF4982"/>
    <property type="match status" value="1"/>
</dbReference>
<dbReference type="InterPro" id="IPR013783">
    <property type="entry name" value="Ig-like_fold"/>
</dbReference>
<evidence type="ECO:0000259" key="7">
    <source>
        <dbReference type="Pfam" id="PF16355"/>
    </source>
</evidence>
<dbReference type="GO" id="GO:0005975">
    <property type="term" value="P:carbohydrate metabolic process"/>
    <property type="evidence" value="ECO:0007669"/>
    <property type="project" value="InterPro"/>
</dbReference>
<dbReference type="InterPro" id="IPR006104">
    <property type="entry name" value="Glyco_hydro_2_N"/>
</dbReference>
<feature type="domain" description="Glycosyl hydrolases family 2 sugar binding" evidence="6">
    <location>
        <begin position="81"/>
        <end position="186"/>
    </location>
</feature>
<dbReference type="Gene3D" id="3.20.20.80">
    <property type="entry name" value="Glycosidases"/>
    <property type="match status" value="1"/>
</dbReference>
<dbReference type="InterPro" id="IPR051913">
    <property type="entry name" value="GH2_Domain-Containing"/>
</dbReference>
<feature type="domain" description="Glycoside hydrolase family 2 immunoglobulin-like beta-sandwich" evidence="4">
    <location>
        <begin position="207"/>
        <end position="311"/>
    </location>
</feature>
<dbReference type="PRINTS" id="PR00132">
    <property type="entry name" value="GLHYDRLASE2"/>
</dbReference>
<gene>
    <name evidence="9" type="ORF">DFO77_10171</name>
</gene>
<feature type="domain" description="Glycoside hydrolase family 2" evidence="8">
    <location>
        <begin position="709"/>
        <end position="787"/>
    </location>
</feature>
<keyword evidence="10" id="KW-1185">Reference proteome</keyword>
<dbReference type="SUPFAM" id="SSF49303">
    <property type="entry name" value="beta-Galactosidase/glucuronidase domain"/>
    <property type="match status" value="1"/>
</dbReference>
<feature type="domain" description="Glycoside hydrolase family 2 catalytic" evidence="5">
    <location>
        <begin position="317"/>
        <end position="497"/>
    </location>
</feature>
<evidence type="ECO:0000313" key="9">
    <source>
        <dbReference type="EMBL" id="RCW39303.1"/>
    </source>
</evidence>
<keyword evidence="3" id="KW-0326">Glycosidase</keyword>
<dbReference type="AlphaFoldDB" id="A0A368VF33"/>
<evidence type="ECO:0000313" key="10">
    <source>
        <dbReference type="Proteomes" id="UP000252733"/>
    </source>
</evidence>
<name>A0A368VF33_9BACT</name>
<dbReference type="SUPFAM" id="SSF49785">
    <property type="entry name" value="Galactose-binding domain-like"/>
    <property type="match status" value="1"/>
</dbReference>
<keyword evidence="2" id="KW-0378">Hydrolase</keyword>
<dbReference type="InterPro" id="IPR006103">
    <property type="entry name" value="Glyco_hydro_2_cat"/>
</dbReference>
<dbReference type="InterPro" id="IPR032311">
    <property type="entry name" value="DUF4982"/>
</dbReference>
<dbReference type="PANTHER" id="PTHR42732">
    <property type="entry name" value="BETA-GALACTOSIDASE"/>
    <property type="match status" value="1"/>
</dbReference>
<evidence type="ECO:0000259" key="6">
    <source>
        <dbReference type="Pfam" id="PF02837"/>
    </source>
</evidence>
<dbReference type="RefSeq" id="WP_114436122.1">
    <property type="nucleotide sequence ID" value="NZ_QPIZ01000001.1"/>
</dbReference>
<dbReference type="GO" id="GO:0004553">
    <property type="term" value="F:hydrolase activity, hydrolyzing O-glycosyl compounds"/>
    <property type="evidence" value="ECO:0007669"/>
    <property type="project" value="InterPro"/>
</dbReference>
<dbReference type="Pfam" id="PF18565">
    <property type="entry name" value="Glyco_hydro2_C5"/>
    <property type="match status" value="1"/>
</dbReference>
<dbReference type="InterPro" id="IPR006101">
    <property type="entry name" value="Glyco_hydro_2"/>
</dbReference>
<feature type="domain" description="DUF4982" evidence="7">
    <location>
        <begin position="623"/>
        <end position="685"/>
    </location>
</feature>
<dbReference type="InterPro" id="IPR006102">
    <property type="entry name" value="Ig-like_GH2"/>
</dbReference>
<dbReference type="Gene3D" id="2.60.120.260">
    <property type="entry name" value="Galactose-binding domain-like"/>
    <property type="match status" value="1"/>
</dbReference>
<dbReference type="Pfam" id="PF00703">
    <property type="entry name" value="Glyco_hydro_2"/>
    <property type="match status" value="1"/>
</dbReference>
<dbReference type="InterPro" id="IPR036156">
    <property type="entry name" value="Beta-gal/glucu_dom_sf"/>
</dbReference>
<evidence type="ECO:0000259" key="4">
    <source>
        <dbReference type="Pfam" id="PF00703"/>
    </source>
</evidence>
<evidence type="ECO:0000256" key="2">
    <source>
        <dbReference type="ARBA" id="ARBA00022801"/>
    </source>
</evidence>
<proteinExistence type="inferred from homology"/>
<dbReference type="PANTHER" id="PTHR42732:SF1">
    <property type="entry name" value="BETA-MANNOSIDASE"/>
    <property type="match status" value="1"/>
</dbReference>
<dbReference type="Proteomes" id="UP000252733">
    <property type="component" value="Unassembled WGS sequence"/>
</dbReference>
<reference evidence="9 10" key="1">
    <citation type="submission" date="2018-07" db="EMBL/GenBank/DDBJ databases">
        <title>Freshwater and sediment microbial communities from various areas in North America, analyzing microbe dynamics in response to fracking.</title>
        <authorList>
            <person name="Lamendella R."/>
        </authorList>
    </citation>
    <scope>NUCLEOTIDE SEQUENCE [LARGE SCALE GENOMIC DNA]</scope>
    <source>
        <strain evidence="9 10">160A</strain>
    </source>
</reference>
<evidence type="ECO:0000259" key="5">
    <source>
        <dbReference type="Pfam" id="PF02836"/>
    </source>
</evidence>
<accession>A0A368VF33</accession>
<comment type="caution">
    <text evidence="9">The sequence shown here is derived from an EMBL/GenBank/DDBJ whole genome shotgun (WGS) entry which is preliminary data.</text>
</comment>
<dbReference type="Pfam" id="PF02837">
    <property type="entry name" value="Glyco_hydro_2_N"/>
    <property type="match status" value="1"/>
</dbReference>
<dbReference type="Pfam" id="PF02836">
    <property type="entry name" value="Glyco_hydro_2_C"/>
    <property type="match status" value="1"/>
</dbReference>
<organism evidence="9 10">
    <name type="scientific">Marinilabilia salmonicolor</name>
    <dbReference type="NCBI Taxonomy" id="989"/>
    <lineage>
        <taxon>Bacteria</taxon>
        <taxon>Pseudomonadati</taxon>
        <taxon>Bacteroidota</taxon>
        <taxon>Bacteroidia</taxon>
        <taxon>Marinilabiliales</taxon>
        <taxon>Marinilabiliaceae</taxon>
        <taxon>Marinilabilia</taxon>
    </lineage>
</organism>
<protein>
    <submittedName>
        <fullName evidence="9">Beta-galactosidase</fullName>
    </submittedName>
</protein>
<dbReference type="InterPro" id="IPR008979">
    <property type="entry name" value="Galactose-bd-like_sf"/>
</dbReference>
<dbReference type="PROSITE" id="PS51257">
    <property type="entry name" value="PROKAR_LIPOPROTEIN"/>
    <property type="match status" value="1"/>
</dbReference>
<dbReference type="InterPro" id="IPR008964">
    <property type="entry name" value="Invasin/intimin_cell_adhesion"/>
</dbReference>
<dbReference type="EMBL" id="QPIZ01000001">
    <property type="protein sequence ID" value="RCW39303.1"/>
    <property type="molecule type" value="Genomic_DNA"/>
</dbReference>
<sequence>MLKRALLMTIGVLALASCRNNPEHSGFDQRANLFNADWQFIQGSEVKDVNKLSSDDADISWEQVSLPHTAAVEPLVIKDQQWQGTSFYRKTFKAPDILKEKHVALKFEGAMQVADIFLNGEKLMTHQGGYLPFYVELSEHLKYGKENVLLVRLNNEDNELVPPGKPITDLDFNWFSGIYRNVWLMVKEKIHVTDPVGANRVAGGGIFVTYSDVSDEKATVDVKVDVDNQRQKPADIGLSVKIRDAEGNVITEQSVAAQNVEAMGNQVFQTSFDIEEPALWSPDYPNLYDLTVEVLENEKVVDAVSETIGIRTFSWTAGQFYLNGEPLFLRGTNRHQEYPYIGYALSDNANYRDAYKIKQAGFNFVRLSHYPHSRSFMRACDELGLLTMDAIPGWQFFGNEVFQDNAIQDVRNMVRRDRNHPSVVIWEASLNESGMTREFMQWAHAAVHEEYPHEDTYTCGWIDDVYDVYIPARQHGKPPHYWNRYDEEKPIFIAEYGDWEYYAQNAGFNQKAFEDLTSEERNSRQLRGFGQKRLSQQALNYQEAHNSNLQGPAVGDANWLMFDYNRGYAPDLEASGIMDLFRLPKFAFYFYKSQADIKPEVSPDFYGPFIEIANFYNDPSFSEVKVYSNCEEVELFVNGKSVGRQKPDSDRVSSHLKHPPFTFHLTGFEPGELTAKGYVAGQEIAETIRRTPEQAAQLNLWIDESGRPLEKGQNDVVFLYASVTDANGTILPEATNNVTYSVEGDAELIGANPVSAEAGIATILLKAGDQGGVITIKASANGLAAEPLTVEVP</sequence>
<dbReference type="InterPro" id="IPR040605">
    <property type="entry name" value="Glyco_hydro2_dom5"/>
</dbReference>
<evidence type="ECO:0000256" key="3">
    <source>
        <dbReference type="ARBA" id="ARBA00023295"/>
    </source>
</evidence>
<dbReference type="SUPFAM" id="SSF49373">
    <property type="entry name" value="Invasin/intimin cell-adhesion fragments"/>
    <property type="match status" value="1"/>
</dbReference>
<dbReference type="InterPro" id="IPR017853">
    <property type="entry name" value="GH"/>
</dbReference>
<evidence type="ECO:0000259" key="8">
    <source>
        <dbReference type="Pfam" id="PF18565"/>
    </source>
</evidence>
<dbReference type="Gene3D" id="2.60.40.10">
    <property type="entry name" value="Immunoglobulins"/>
    <property type="match status" value="3"/>
</dbReference>
<dbReference type="SUPFAM" id="SSF51445">
    <property type="entry name" value="(Trans)glycosidases"/>
    <property type="match status" value="1"/>
</dbReference>
<evidence type="ECO:0000256" key="1">
    <source>
        <dbReference type="ARBA" id="ARBA00007401"/>
    </source>
</evidence>